<dbReference type="InterPro" id="IPR011051">
    <property type="entry name" value="RmlC_Cupin_sf"/>
</dbReference>
<dbReference type="InterPro" id="IPR014710">
    <property type="entry name" value="RmlC-like_jellyroll"/>
</dbReference>
<protein>
    <recommendedName>
        <fullName evidence="1">Cupin type-2 domain-containing protein</fullName>
    </recommendedName>
</protein>
<dbReference type="Pfam" id="PF07883">
    <property type="entry name" value="Cupin_2"/>
    <property type="match status" value="1"/>
</dbReference>
<dbReference type="EMBL" id="NRRY01000006">
    <property type="protein sequence ID" value="MBK1617925.1"/>
    <property type="molecule type" value="Genomic_DNA"/>
</dbReference>
<dbReference type="InterPro" id="IPR013096">
    <property type="entry name" value="Cupin_2"/>
</dbReference>
<proteinExistence type="predicted"/>
<dbReference type="AlphaFoldDB" id="A0A9X1B312"/>
<dbReference type="Proteomes" id="UP001138768">
    <property type="component" value="Unassembled WGS sequence"/>
</dbReference>
<sequence length="103" mass="11602">MQIEHWHSDHDGPLSELALRHKLERRGYKVSRYVYSPGMFFPAHDHADDKIDAILSGCFRITMQGQEAVLEAGDFVVVPKHVMHTAEVVGDEPVVCFDAVRAS</sequence>
<accession>A0A9X1B312</accession>
<dbReference type="PANTHER" id="PTHR40112">
    <property type="entry name" value="H2HPP ISOMERASE"/>
    <property type="match status" value="1"/>
</dbReference>
<evidence type="ECO:0000259" key="1">
    <source>
        <dbReference type="Pfam" id="PF07883"/>
    </source>
</evidence>
<reference evidence="2 3" key="1">
    <citation type="journal article" date="2020" name="Microorganisms">
        <title>Osmotic Adaptation and Compatible Solute Biosynthesis of Phototrophic Bacteria as Revealed from Genome Analyses.</title>
        <authorList>
            <person name="Imhoff J.F."/>
            <person name="Rahn T."/>
            <person name="Kunzel S."/>
            <person name="Keller A."/>
            <person name="Neulinger S.C."/>
        </authorList>
    </citation>
    <scope>NUCLEOTIDE SEQUENCE [LARGE SCALE GENOMIC DNA]</scope>
    <source>
        <strain evidence="2 3">DSM 25653</strain>
    </source>
</reference>
<name>A0A9X1B312_9GAMM</name>
<dbReference type="RefSeq" id="WP_200240299.1">
    <property type="nucleotide sequence ID" value="NZ_JAXUFI010000006.1"/>
</dbReference>
<comment type="caution">
    <text evidence="2">The sequence shown here is derived from an EMBL/GenBank/DDBJ whole genome shotgun (WGS) entry which is preliminary data.</text>
</comment>
<evidence type="ECO:0000313" key="2">
    <source>
        <dbReference type="EMBL" id="MBK1617925.1"/>
    </source>
</evidence>
<organism evidence="2 3">
    <name type="scientific">Lamprobacter modestohalophilus</name>
    <dbReference type="NCBI Taxonomy" id="1064514"/>
    <lineage>
        <taxon>Bacteria</taxon>
        <taxon>Pseudomonadati</taxon>
        <taxon>Pseudomonadota</taxon>
        <taxon>Gammaproteobacteria</taxon>
        <taxon>Chromatiales</taxon>
        <taxon>Chromatiaceae</taxon>
        <taxon>Lamprobacter</taxon>
    </lineage>
</organism>
<gene>
    <name evidence="2" type="ORF">CKO42_05535</name>
</gene>
<evidence type="ECO:0000313" key="3">
    <source>
        <dbReference type="Proteomes" id="UP001138768"/>
    </source>
</evidence>
<dbReference type="PANTHER" id="PTHR40112:SF1">
    <property type="entry name" value="H2HPP ISOMERASE"/>
    <property type="match status" value="1"/>
</dbReference>
<dbReference type="InterPro" id="IPR052535">
    <property type="entry name" value="Bacilysin_H2HPP_isomerase"/>
</dbReference>
<dbReference type="SUPFAM" id="SSF51182">
    <property type="entry name" value="RmlC-like cupins"/>
    <property type="match status" value="1"/>
</dbReference>
<feature type="domain" description="Cupin type-2" evidence="1">
    <location>
        <begin position="33"/>
        <end position="98"/>
    </location>
</feature>
<keyword evidence="3" id="KW-1185">Reference proteome</keyword>
<dbReference type="Gene3D" id="2.60.120.10">
    <property type="entry name" value="Jelly Rolls"/>
    <property type="match status" value="1"/>
</dbReference>